<dbReference type="EMBL" id="JACWMY010000003">
    <property type="protein sequence ID" value="MBD1363629.1"/>
    <property type="molecule type" value="Genomic_DNA"/>
</dbReference>
<evidence type="ECO:0008006" key="3">
    <source>
        <dbReference type="Google" id="ProtNLM"/>
    </source>
</evidence>
<protein>
    <recommendedName>
        <fullName evidence="3">Lipoprotein</fullName>
    </recommendedName>
</protein>
<dbReference type="Proteomes" id="UP000606600">
    <property type="component" value="Unassembled WGS sequence"/>
</dbReference>
<comment type="caution">
    <text evidence="1">The sequence shown here is derived from an EMBL/GenBank/DDBJ whole genome shotgun (WGS) entry which is preliminary data.</text>
</comment>
<dbReference type="PROSITE" id="PS51257">
    <property type="entry name" value="PROKAR_LIPOPROTEIN"/>
    <property type="match status" value="1"/>
</dbReference>
<sequence length="140" mass="15963">MKTYCAIILATFLFACSPKPQLNSISISLTNNKKSLQFKGLDQDIIGEVSRDTIGKGWQGLVPVYRMPADTDMKSYQPEQPGKYQIVDSMVVFTPDTPFAASQTYFVRWYRFDKGKKASDYLRGQLRPGQTQFTDLIFKQ</sequence>
<organism evidence="1 2">
    <name type="scientific">Mucilaginibacter pankratovii</name>
    <dbReference type="NCBI Taxonomy" id="2772110"/>
    <lineage>
        <taxon>Bacteria</taxon>
        <taxon>Pseudomonadati</taxon>
        <taxon>Bacteroidota</taxon>
        <taxon>Sphingobacteriia</taxon>
        <taxon>Sphingobacteriales</taxon>
        <taxon>Sphingobacteriaceae</taxon>
        <taxon>Mucilaginibacter</taxon>
    </lineage>
</organism>
<proteinExistence type="predicted"/>
<accession>A0ABR7WMU5</accession>
<keyword evidence="2" id="KW-1185">Reference proteome</keyword>
<reference evidence="1 2" key="1">
    <citation type="submission" date="2020-09" db="EMBL/GenBank/DDBJ databases">
        <title>Novel species of Mucilaginibacter isolated from a glacier on the Tibetan Plateau.</title>
        <authorList>
            <person name="Liu Q."/>
            <person name="Xin Y.-H."/>
        </authorList>
    </citation>
    <scope>NUCLEOTIDE SEQUENCE [LARGE SCALE GENOMIC DNA]</scope>
    <source>
        <strain evidence="1 2">ZT4R22</strain>
    </source>
</reference>
<evidence type="ECO:0000313" key="2">
    <source>
        <dbReference type="Proteomes" id="UP000606600"/>
    </source>
</evidence>
<name>A0ABR7WMU5_9SPHI</name>
<evidence type="ECO:0000313" key="1">
    <source>
        <dbReference type="EMBL" id="MBD1363629.1"/>
    </source>
</evidence>
<dbReference type="RefSeq" id="WP_191188298.1">
    <property type="nucleotide sequence ID" value="NZ_JACWMY010000003.1"/>
</dbReference>
<gene>
    <name evidence="1" type="ORF">IDJ77_07390</name>
</gene>